<dbReference type="InterPro" id="IPR036821">
    <property type="entry name" value="Peptide_deformylase_sf"/>
</dbReference>
<dbReference type="GO" id="GO:0042586">
    <property type="term" value="F:peptide deformylase activity"/>
    <property type="evidence" value="ECO:0007669"/>
    <property type="project" value="InterPro"/>
</dbReference>
<comment type="caution">
    <text evidence="2">Lacks conserved residue(s) required for the propagation of feature annotation.</text>
</comment>
<reference evidence="3 4" key="1">
    <citation type="journal article" date="2014" name="Genome Announc.">
        <title>Draft Genome Sequences of Two Vibrionaceae Species, Vibrio ponticus C121 and Photobacterium aphoticum C119, Isolated as Coral Reef Microbiota.</title>
        <authorList>
            <person name="Al-saari N."/>
            <person name="Meirelles P.M."/>
            <person name="Mino S."/>
            <person name="Suda W."/>
            <person name="Oshima K."/>
            <person name="Hattori M."/>
            <person name="Ohkuma M."/>
            <person name="Thompson F.L."/>
            <person name="Gomez-Gil B."/>
            <person name="Sawabe T."/>
            <person name="Sawabe T."/>
        </authorList>
    </citation>
    <scope>NUCLEOTIDE SEQUENCE [LARGE SCALE GENOMIC DNA]</scope>
    <source>
        <strain evidence="3 4">JCM 19237</strain>
    </source>
</reference>
<evidence type="ECO:0000313" key="3">
    <source>
        <dbReference type="EMBL" id="GAL07232.1"/>
    </source>
</evidence>
<evidence type="ECO:0000313" key="4">
    <source>
        <dbReference type="Proteomes" id="UP000029227"/>
    </source>
</evidence>
<name>A0A090RI72_9GAMM</name>
<gene>
    <name evidence="3" type="ORF">JCM19237_4648</name>
</gene>
<organism evidence="3 4">
    <name type="scientific">Photobacterium aphoticum</name>
    <dbReference type="NCBI Taxonomy" id="754436"/>
    <lineage>
        <taxon>Bacteria</taxon>
        <taxon>Pseudomonadati</taxon>
        <taxon>Pseudomonadota</taxon>
        <taxon>Gammaproteobacteria</taxon>
        <taxon>Vibrionales</taxon>
        <taxon>Vibrionaceae</taxon>
        <taxon>Photobacterium</taxon>
    </lineage>
</organism>
<dbReference type="Pfam" id="PF01327">
    <property type="entry name" value="Pep_deformylase"/>
    <property type="match status" value="1"/>
</dbReference>
<keyword evidence="3" id="KW-0378">Hydrolase</keyword>
<accession>A0A090RI72</accession>
<comment type="similarity">
    <text evidence="1 2">Belongs to the polypeptide deformylase family.</text>
</comment>
<dbReference type="PIRSF" id="PIRSF004749">
    <property type="entry name" value="Pep_def"/>
    <property type="match status" value="1"/>
</dbReference>
<dbReference type="PANTHER" id="PTHR10458">
    <property type="entry name" value="PEPTIDE DEFORMYLASE"/>
    <property type="match status" value="1"/>
</dbReference>
<dbReference type="InterPro" id="IPR023635">
    <property type="entry name" value="Peptide_deformylase"/>
</dbReference>
<dbReference type="HAMAP" id="MF_00163">
    <property type="entry name" value="Pep_deformylase"/>
    <property type="match status" value="1"/>
</dbReference>
<protein>
    <recommendedName>
        <fullName evidence="2">Peptide deformylase-like</fullName>
    </recommendedName>
    <alternativeName>
        <fullName evidence="2">Polypeptide deformylase-like</fullName>
    </alternativeName>
</protein>
<dbReference type="STRING" id="754436.JCM19237_4648"/>
<dbReference type="NCBIfam" id="TIGR00079">
    <property type="entry name" value="pept_deformyl"/>
    <property type="match status" value="1"/>
</dbReference>
<dbReference type="PANTHER" id="PTHR10458:SF22">
    <property type="entry name" value="PEPTIDE DEFORMYLASE"/>
    <property type="match status" value="1"/>
</dbReference>
<dbReference type="AlphaFoldDB" id="A0A090RI72"/>
<evidence type="ECO:0000256" key="1">
    <source>
        <dbReference type="ARBA" id="ARBA00010759"/>
    </source>
</evidence>
<dbReference type="PRINTS" id="PR01576">
    <property type="entry name" value="PDEFORMYLASE"/>
</dbReference>
<dbReference type="Proteomes" id="UP000029227">
    <property type="component" value="Unassembled WGS sequence"/>
</dbReference>
<comment type="caution">
    <text evidence="3">The sequence shown here is derived from an EMBL/GenBank/DDBJ whole genome shotgun (WGS) entry which is preliminary data.</text>
</comment>
<evidence type="ECO:0000256" key="2">
    <source>
        <dbReference type="HAMAP-Rule" id="MF_00163"/>
    </source>
</evidence>
<dbReference type="EMBL" id="BBMN01000015">
    <property type="protein sequence ID" value="GAL07232.1"/>
    <property type="molecule type" value="Genomic_DNA"/>
</dbReference>
<sequence length="149" mass="16474">MAVLDILTIPDPRLKEKAEKVTDIAAVQPLIDDMLETMYTTGNGIGLASIQVGRKEAVVVIDLSEERNQPLVLINPEIVSGDGKEMGQEGCLSVPEYYADVERYTSVVVEALDREGNPITIESMISWRLRCSMKSTTYKAICSLITCRH</sequence>
<dbReference type="Gene3D" id="3.90.45.10">
    <property type="entry name" value="Peptide deformylase"/>
    <property type="match status" value="1"/>
</dbReference>
<dbReference type="eggNOG" id="COG0242">
    <property type="taxonomic scope" value="Bacteria"/>
</dbReference>
<dbReference type="CDD" id="cd00487">
    <property type="entry name" value="Pep_deformylase"/>
    <property type="match status" value="1"/>
</dbReference>
<dbReference type="SUPFAM" id="SSF56420">
    <property type="entry name" value="Peptide deformylase"/>
    <property type="match status" value="1"/>
</dbReference>
<proteinExistence type="inferred from homology"/>